<gene>
    <name evidence="1" type="ORF">ANCDUO_01421</name>
</gene>
<protein>
    <submittedName>
        <fullName evidence="1">Uncharacterized protein</fullName>
    </submittedName>
</protein>
<dbReference type="EMBL" id="KN726432">
    <property type="protein sequence ID" value="KIH68242.1"/>
    <property type="molecule type" value="Genomic_DNA"/>
</dbReference>
<proteinExistence type="predicted"/>
<dbReference type="Gene3D" id="1.10.1280.10">
    <property type="entry name" value="Di-copper center containing domain from catechol oxidase"/>
    <property type="match status" value="1"/>
</dbReference>
<accession>A0A0C2DYX2</accession>
<name>A0A0C2DYX2_9BILA</name>
<keyword evidence="2" id="KW-1185">Reference proteome</keyword>
<reference evidence="1 2" key="1">
    <citation type="submission" date="2013-12" db="EMBL/GenBank/DDBJ databases">
        <title>Draft genome of the parsitic nematode Ancylostoma duodenale.</title>
        <authorList>
            <person name="Mitreva M."/>
        </authorList>
    </citation>
    <scope>NUCLEOTIDE SEQUENCE [LARGE SCALE GENOMIC DNA]</scope>
    <source>
        <strain evidence="1 2">Zhejiang</strain>
    </source>
</reference>
<dbReference type="AlphaFoldDB" id="A0A0C2DYX2"/>
<dbReference type="InterPro" id="IPR008922">
    <property type="entry name" value="Di-copper_centre_dom_sf"/>
</dbReference>
<evidence type="ECO:0000313" key="2">
    <source>
        <dbReference type="Proteomes" id="UP000054047"/>
    </source>
</evidence>
<evidence type="ECO:0000313" key="1">
    <source>
        <dbReference type="EMBL" id="KIH68242.1"/>
    </source>
</evidence>
<dbReference type="SUPFAM" id="SSF48056">
    <property type="entry name" value="Di-copper centre-containing domain"/>
    <property type="match status" value="1"/>
</dbReference>
<dbReference type="OrthoDB" id="5862182at2759"/>
<organism evidence="1 2">
    <name type="scientific">Ancylostoma duodenale</name>
    <dbReference type="NCBI Taxonomy" id="51022"/>
    <lineage>
        <taxon>Eukaryota</taxon>
        <taxon>Metazoa</taxon>
        <taxon>Ecdysozoa</taxon>
        <taxon>Nematoda</taxon>
        <taxon>Chromadorea</taxon>
        <taxon>Rhabditida</taxon>
        <taxon>Rhabditina</taxon>
        <taxon>Rhabditomorpha</taxon>
        <taxon>Strongyloidea</taxon>
        <taxon>Ancylostomatidae</taxon>
        <taxon>Ancylostomatinae</taxon>
        <taxon>Ancylostoma</taxon>
    </lineage>
</organism>
<sequence length="63" mass="7244">MLTDGERKRYHRAMNKIKWSGVYDELAKIHTEYATSPAAHGGSGFLPWNREYMKRLKSDSEAG</sequence>
<dbReference type="Proteomes" id="UP000054047">
    <property type="component" value="Unassembled WGS sequence"/>
</dbReference>